<keyword evidence="2" id="KW-0732">Signal</keyword>
<dbReference type="InterPro" id="IPR036056">
    <property type="entry name" value="Fibrinogen-like_C"/>
</dbReference>
<sequence>MSTRSPPLLLLLLPVPLRPAAAETAPGDCAVPPPLLLASQVAEVARTALAAGSGGGQGAPGQEPPAGRSDTSEFNVLGRLEALELAVRRLTAGTAGPGAPADRPPSAPATCLQLQRANGSLADGVYQLAGLAEPVYCDFSHDGGGWTLLLTAASRAGWDRLNVRLRSADRPSLTDNYSILGRGDRLKAFGTGHRFAYRLEGQAQVDRRQWGGIWLAPRDYTFTPETDTQRDIALVKKFDLWTYGEPSLQKTMPWINVEDFLKGRPLLTTTLKESNNWWGTLLTDPATTSYQHSPWISAGAPQSGTVLYWMREEVLP</sequence>
<accession>A0A6A4VQR2</accession>
<evidence type="ECO:0008006" key="6">
    <source>
        <dbReference type="Google" id="ProtNLM"/>
    </source>
</evidence>
<name>A0A6A4VQR2_AMPAM</name>
<evidence type="ECO:0000256" key="1">
    <source>
        <dbReference type="SAM" id="MobiDB-lite"/>
    </source>
</evidence>
<proteinExistence type="predicted"/>
<feature type="signal peptide" evidence="2">
    <location>
        <begin position="1"/>
        <end position="22"/>
    </location>
</feature>
<keyword evidence="5" id="KW-1185">Reference proteome</keyword>
<feature type="chain" id="PRO_5036381601" description="Fibrinogen C-terminal domain-containing protein" evidence="2">
    <location>
        <begin position="23"/>
        <end position="316"/>
    </location>
</feature>
<evidence type="ECO:0000313" key="5">
    <source>
        <dbReference type="Proteomes" id="UP000440578"/>
    </source>
</evidence>
<organism evidence="3 5">
    <name type="scientific">Amphibalanus amphitrite</name>
    <name type="common">Striped barnacle</name>
    <name type="synonym">Balanus amphitrite</name>
    <dbReference type="NCBI Taxonomy" id="1232801"/>
    <lineage>
        <taxon>Eukaryota</taxon>
        <taxon>Metazoa</taxon>
        <taxon>Ecdysozoa</taxon>
        <taxon>Arthropoda</taxon>
        <taxon>Crustacea</taxon>
        <taxon>Multicrustacea</taxon>
        <taxon>Cirripedia</taxon>
        <taxon>Thoracica</taxon>
        <taxon>Thoracicalcarea</taxon>
        <taxon>Balanomorpha</taxon>
        <taxon>Balanoidea</taxon>
        <taxon>Balanidae</taxon>
        <taxon>Amphibalaninae</taxon>
        <taxon>Amphibalanus</taxon>
    </lineage>
</organism>
<dbReference type="SUPFAM" id="SSF56496">
    <property type="entry name" value="Fibrinogen C-terminal domain-like"/>
    <property type="match status" value="1"/>
</dbReference>
<evidence type="ECO:0000313" key="3">
    <source>
        <dbReference type="EMBL" id="KAF0295269.1"/>
    </source>
</evidence>
<protein>
    <recommendedName>
        <fullName evidence="6">Fibrinogen C-terminal domain-containing protein</fullName>
    </recommendedName>
</protein>
<reference evidence="3 5" key="1">
    <citation type="submission" date="2019-07" db="EMBL/GenBank/DDBJ databases">
        <title>Draft genome assembly of a fouling barnacle, Amphibalanus amphitrite (Darwin, 1854): The first reference genome for Thecostraca.</title>
        <authorList>
            <person name="Kim W."/>
        </authorList>
    </citation>
    <scope>NUCLEOTIDE SEQUENCE [LARGE SCALE GENOMIC DNA]</scope>
    <source>
        <strain evidence="3">SNU_AA5</strain>
        <tissue evidence="3">Soma without cirri and trophi</tissue>
    </source>
</reference>
<evidence type="ECO:0000313" key="4">
    <source>
        <dbReference type="EMBL" id="KAF0313288.1"/>
    </source>
</evidence>
<gene>
    <name evidence="3" type="ORF">FJT64_007197</name>
    <name evidence="4" type="ORF">FJT64_016168</name>
</gene>
<dbReference type="Proteomes" id="UP000440578">
    <property type="component" value="Unassembled WGS sequence"/>
</dbReference>
<dbReference type="EMBL" id="VIIS01001630">
    <property type="protein sequence ID" value="KAF0295269.1"/>
    <property type="molecule type" value="Genomic_DNA"/>
</dbReference>
<comment type="caution">
    <text evidence="3">The sequence shown here is derived from an EMBL/GenBank/DDBJ whole genome shotgun (WGS) entry which is preliminary data.</text>
</comment>
<evidence type="ECO:0000256" key="2">
    <source>
        <dbReference type="SAM" id="SignalP"/>
    </source>
</evidence>
<dbReference type="OrthoDB" id="5971203at2759"/>
<dbReference type="AlphaFoldDB" id="A0A6A4VQR2"/>
<feature type="region of interest" description="Disordered" evidence="1">
    <location>
        <begin position="51"/>
        <end position="72"/>
    </location>
</feature>
<dbReference type="EMBL" id="VIIS01000101">
    <property type="protein sequence ID" value="KAF0313288.1"/>
    <property type="molecule type" value="Genomic_DNA"/>
</dbReference>
<dbReference type="NCBIfam" id="NF040941">
    <property type="entry name" value="GGGWT_bact"/>
    <property type="match status" value="1"/>
</dbReference>